<evidence type="ECO:0000313" key="3">
    <source>
        <dbReference type="Proteomes" id="UP000028349"/>
    </source>
</evidence>
<reference evidence="1 3" key="1">
    <citation type="submission" date="2014-07" db="EMBL/GenBank/DDBJ databases">
        <authorList>
            <person name="Pisani N.G."/>
            <person name="Newman J.D."/>
        </authorList>
    </citation>
    <scope>NUCLEOTIDE SEQUENCE [LARGE SCALE GENOMIC DNA]</scope>
    <source>
        <strain evidence="1 3">LMG 24720</strain>
    </source>
</reference>
<dbReference type="InterPro" id="IPR038314">
    <property type="entry name" value="T6SS_sf"/>
</dbReference>
<dbReference type="KEGG" id="cant:NCTC13489_00366"/>
<evidence type="ECO:0000313" key="1">
    <source>
        <dbReference type="EMBL" id="KEY19888.1"/>
    </source>
</evidence>
<dbReference type="RefSeq" id="WP_034716366.1">
    <property type="nucleotide sequence ID" value="NZ_FOIX01000002.1"/>
</dbReference>
<sequence>MNFSNKLLIIIIFFFIILGCKKENTTANIHKTIDEQKLEIDVNYIKDIDTSSVGILVRKKNKTQEDKLLILKNTAFCLCYSKEEQFVLQVNPDNYNVIGDNTIQAYVQNSDIETQLLIRNKELNKLVDNWHKKVYRTKPKEEKSDQKSFLIIMKCLDFYNSKELKDYIDSLRINKTI</sequence>
<dbReference type="Proteomes" id="UP000028349">
    <property type="component" value="Unassembled WGS sequence"/>
</dbReference>
<dbReference type="Proteomes" id="UP000270036">
    <property type="component" value="Chromosome"/>
</dbReference>
<dbReference type="EMBL" id="JPEP01000001">
    <property type="protein sequence ID" value="KEY19888.1"/>
    <property type="molecule type" value="Genomic_DNA"/>
</dbReference>
<reference evidence="2 4" key="2">
    <citation type="submission" date="2018-12" db="EMBL/GenBank/DDBJ databases">
        <authorList>
            <consortium name="Pathogen Informatics"/>
        </authorList>
    </citation>
    <scope>NUCLEOTIDE SEQUENCE [LARGE SCALE GENOMIC DNA]</scope>
    <source>
        <strain evidence="2 4">NCTC13489</strain>
    </source>
</reference>
<proteinExistence type="predicted"/>
<keyword evidence="3" id="KW-1185">Reference proteome</keyword>
<dbReference type="AlphaFoldDB" id="A0A3S4YGJ1"/>
<protein>
    <submittedName>
        <fullName evidence="2">Uncharacterized protein</fullName>
    </submittedName>
</protein>
<name>A0A3S4YGJ1_9FLAO</name>
<organism evidence="2 4">
    <name type="scientific">Kaistella antarctica</name>
    <dbReference type="NCBI Taxonomy" id="266748"/>
    <lineage>
        <taxon>Bacteria</taxon>
        <taxon>Pseudomonadati</taxon>
        <taxon>Bacteroidota</taxon>
        <taxon>Flavobacteriia</taxon>
        <taxon>Flavobacteriales</taxon>
        <taxon>Weeksellaceae</taxon>
        <taxon>Chryseobacterium group</taxon>
        <taxon>Kaistella</taxon>
    </lineage>
</organism>
<dbReference type="Gene3D" id="1.20.120.1620">
    <property type="match status" value="1"/>
</dbReference>
<dbReference type="STRING" id="266748.HY04_01300"/>
<accession>A0A3S4YGJ1</accession>
<evidence type="ECO:0000313" key="4">
    <source>
        <dbReference type="Proteomes" id="UP000270036"/>
    </source>
</evidence>
<dbReference type="OrthoDB" id="1151005at2"/>
<evidence type="ECO:0000313" key="2">
    <source>
        <dbReference type="EMBL" id="VEH96194.1"/>
    </source>
</evidence>
<dbReference type="PROSITE" id="PS51257">
    <property type="entry name" value="PROKAR_LIPOPROTEIN"/>
    <property type="match status" value="1"/>
</dbReference>
<gene>
    <name evidence="1" type="ORF">HY04_01300</name>
    <name evidence="2" type="ORF">NCTC13489_00366</name>
</gene>
<dbReference type="EMBL" id="LR134441">
    <property type="protein sequence ID" value="VEH96194.1"/>
    <property type="molecule type" value="Genomic_DNA"/>
</dbReference>